<name>A0ACC2HWQ9_9PLEO</name>
<dbReference type="EMBL" id="JAPHNI010000975">
    <property type="protein sequence ID" value="KAJ8107228.1"/>
    <property type="molecule type" value="Genomic_DNA"/>
</dbReference>
<comment type="caution">
    <text evidence="1">The sequence shown here is derived from an EMBL/GenBank/DDBJ whole genome shotgun (WGS) entry which is preliminary data.</text>
</comment>
<gene>
    <name evidence="1" type="ORF">OPT61_g9006</name>
</gene>
<accession>A0ACC2HWQ9</accession>
<dbReference type="Proteomes" id="UP001153331">
    <property type="component" value="Unassembled WGS sequence"/>
</dbReference>
<keyword evidence="2" id="KW-1185">Reference proteome</keyword>
<sequence length="100" mass="10740">MFNHISNITSLPLYFTGAALVCHDSIADTKHDSIYEQLGGTMALTIDISVVCPRKWNNAVNYTGVMWAAQAAGTIFKAQGHGNLIITASVSAIFVDIPQT</sequence>
<organism evidence="1 2">
    <name type="scientific">Boeremia exigua</name>
    <dbReference type="NCBI Taxonomy" id="749465"/>
    <lineage>
        <taxon>Eukaryota</taxon>
        <taxon>Fungi</taxon>
        <taxon>Dikarya</taxon>
        <taxon>Ascomycota</taxon>
        <taxon>Pezizomycotina</taxon>
        <taxon>Dothideomycetes</taxon>
        <taxon>Pleosporomycetidae</taxon>
        <taxon>Pleosporales</taxon>
        <taxon>Pleosporineae</taxon>
        <taxon>Didymellaceae</taxon>
        <taxon>Boeremia</taxon>
    </lineage>
</organism>
<evidence type="ECO:0000313" key="2">
    <source>
        <dbReference type="Proteomes" id="UP001153331"/>
    </source>
</evidence>
<evidence type="ECO:0000313" key="1">
    <source>
        <dbReference type="EMBL" id="KAJ8107228.1"/>
    </source>
</evidence>
<protein>
    <submittedName>
        <fullName evidence="1">Uncharacterized protein</fullName>
    </submittedName>
</protein>
<reference evidence="1" key="1">
    <citation type="submission" date="2022-11" db="EMBL/GenBank/DDBJ databases">
        <title>Genome Sequence of Boeremia exigua.</title>
        <authorList>
            <person name="Buettner E."/>
        </authorList>
    </citation>
    <scope>NUCLEOTIDE SEQUENCE</scope>
    <source>
        <strain evidence="1">CU02</strain>
    </source>
</reference>
<proteinExistence type="predicted"/>